<sequence>MTRSKAKSALAPSLYQRYLERAIIQHGSIAAVEERLPQALSHKALTAIKDDRYLAEMTACVFRAGFVWRIIQLKWDGFETVFNHFLPIWVASRSPEEIEDMASDTRIVRNLTKVKSVQENALFILDIQREFGSFGRFIADWPEDNIVGLWAYLKKHGNRLGGNSGQYFLRFMGKDTFVLSRDVCTALCAEGIVDKTQISSQRDLAAVQKAFNEMRAESGRSLCELSMILALSIGPA</sequence>
<gene>
    <name evidence="1" type="ORF">KXJ70_05225</name>
</gene>
<proteinExistence type="predicted"/>
<dbReference type="Proteomes" id="UP001166291">
    <property type="component" value="Unassembled WGS sequence"/>
</dbReference>
<dbReference type="InterPro" id="IPR052891">
    <property type="entry name" value="DNA-3mA_glycosylase"/>
</dbReference>
<evidence type="ECO:0000313" key="2">
    <source>
        <dbReference type="Proteomes" id="UP001166291"/>
    </source>
</evidence>
<dbReference type="InterPro" id="IPR005019">
    <property type="entry name" value="Adenine_glyco"/>
</dbReference>
<dbReference type="Pfam" id="PF03352">
    <property type="entry name" value="Adenine_glyco"/>
    <property type="match status" value="1"/>
</dbReference>
<reference evidence="1" key="1">
    <citation type="submission" date="2021-07" db="EMBL/GenBank/DDBJ databases">
        <title>Zhongshania sp. CAU 1632 isolated from seawater.</title>
        <authorList>
            <person name="Kim W."/>
        </authorList>
    </citation>
    <scope>NUCLEOTIDE SEQUENCE</scope>
    <source>
        <strain evidence="1">CAU 1632</strain>
    </source>
</reference>
<dbReference type="RefSeq" id="WP_219042385.1">
    <property type="nucleotide sequence ID" value="NZ_JAHWDQ010000001.1"/>
</dbReference>
<protein>
    <submittedName>
        <fullName evidence="1">DNA-3-methyladenine glycosylase I</fullName>
        <ecNumber evidence="1">3.2.2.20</ecNumber>
    </submittedName>
</protein>
<organism evidence="1 2">
    <name type="scientific">Zhongshania aquimaris</name>
    <dbReference type="NCBI Taxonomy" id="2857107"/>
    <lineage>
        <taxon>Bacteria</taxon>
        <taxon>Pseudomonadati</taxon>
        <taxon>Pseudomonadota</taxon>
        <taxon>Gammaproteobacteria</taxon>
        <taxon>Cellvibrionales</taxon>
        <taxon>Spongiibacteraceae</taxon>
        <taxon>Zhongshania</taxon>
    </lineage>
</organism>
<dbReference type="PANTHER" id="PTHR30037:SF3">
    <property type="entry name" value="BLR0857 PROTEIN"/>
    <property type="match status" value="1"/>
</dbReference>
<dbReference type="EMBL" id="JAHWDQ010000001">
    <property type="protein sequence ID" value="MBW2940165.1"/>
    <property type="molecule type" value="Genomic_DNA"/>
</dbReference>
<keyword evidence="2" id="KW-1185">Reference proteome</keyword>
<name>A0ABS6VQY1_9GAMM</name>
<comment type="caution">
    <text evidence="1">The sequence shown here is derived from an EMBL/GenBank/DDBJ whole genome shotgun (WGS) entry which is preliminary data.</text>
</comment>
<dbReference type="PANTHER" id="PTHR30037">
    <property type="entry name" value="DNA-3-METHYLADENINE GLYCOSYLASE 1"/>
    <property type="match status" value="1"/>
</dbReference>
<evidence type="ECO:0000313" key="1">
    <source>
        <dbReference type="EMBL" id="MBW2940165.1"/>
    </source>
</evidence>
<accession>A0ABS6VQY1</accession>
<dbReference type="EC" id="3.2.2.20" evidence="1"/>
<keyword evidence="1" id="KW-0326">Glycosidase</keyword>
<dbReference type="GO" id="GO:0008725">
    <property type="term" value="F:DNA-3-methyladenine glycosylase activity"/>
    <property type="evidence" value="ECO:0007669"/>
    <property type="project" value="UniProtKB-EC"/>
</dbReference>
<keyword evidence="1" id="KW-0378">Hydrolase</keyword>